<dbReference type="PANTHER" id="PTHR33343:SF1">
    <property type="entry name" value="LARGE RIBOSOMAL SUBUNIT PROTEIN BL35M"/>
    <property type="match status" value="1"/>
</dbReference>
<evidence type="ECO:0000313" key="7">
    <source>
        <dbReference type="EMBL" id="MFC3965834.1"/>
    </source>
</evidence>
<sequence length="64" mass="7270">MPKMKSHSGASKRFKVSGRGKLLRQQANRRHLLEHKPSRRTRRLDGVEAVSVADAPRVKRLLGI</sequence>
<evidence type="ECO:0000256" key="4">
    <source>
        <dbReference type="HAMAP-Rule" id="MF_00514"/>
    </source>
</evidence>
<dbReference type="InterPro" id="IPR021137">
    <property type="entry name" value="Ribosomal_bL35-like"/>
</dbReference>
<evidence type="ECO:0000256" key="2">
    <source>
        <dbReference type="ARBA" id="ARBA00022980"/>
    </source>
</evidence>
<dbReference type="InterPro" id="IPR001706">
    <property type="entry name" value="Ribosomal_bL35"/>
</dbReference>
<dbReference type="Gene3D" id="4.10.410.60">
    <property type="match status" value="1"/>
</dbReference>
<keyword evidence="3 4" id="KW-0687">Ribonucleoprotein</keyword>
<dbReference type="PANTHER" id="PTHR33343">
    <property type="entry name" value="54S RIBOSOMAL PROTEIN BL35M"/>
    <property type="match status" value="1"/>
</dbReference>
<dbReference type="InterPro" id="IPR018265">
    <property type="entry name" value="Ribosomal_bL35_CS"/>
</dbReference>
<dbReference type="HAMAP" id="MF_00514">
    <property type="entry name" value="Ribosomal_bL35"/>
    <property type="match status" value="1"/>
</dbReference>
<evidence type="ECO:0000256" key="3">
    <source>
        <dbReference type="ARBA" id="ARBA00023274"/>
    </source>
</evidence>
<evidence type="ECO:0000313" key="8">
    <source>
        <dbReference type="Proteomes" id="UP001595696"/>
    </source>
</evidence>
<feature type="region of interest" description="Disordered" evidence="6">
    <location>
        <begin position="1"/>
        <end position="40"/>
    </location>
</feature>
<dbReference type="EMBL" id="JBHSAX010000023">
    <property type="protein sequence ID" value="MFC3965834.1"/>
    <property type="molecule type" value="Genomic_DNA"/>
</dbReference>
<dbReference type="RefSeq" id="WP_378616048.1">
    <property type="nucleotide sequence ID" value="NZ_JBHSAX010000023.1"/>
</dbReference>
<comment type="similarity">
    <text evidence="1 4 5">Belongs to the bacterial ribosomal protein bL35 family.</text>
</comment>
<dbReference type="PRINTS" id="PR00064">
    <property type="entry name" value="RIBOSOMALL35"/>
</dbReference>
<organism evidence="7 8">
    <name type="scientific">Nocardia jiangsuensis</name>
    <dbReference type="NCBI Taxonomy" id="1691563"/>
    <lineage>
        <taxon>Bacteria</taxon>
        <taxon>Bacillati</taxon>
        <taxon>Actinomycetota</taxon>
        <taxon>Actinomycetes</taxon>
        <taxon>Mycobacteriales</taxon>
        <taxon>Nocardiaceae</taxon>
        <taxon>Nocardia</taxon>
    </lineage>
</organism>
<accession>A0ABV8E145</accession>
<dbReference type="PROSITE" id="PS00936">
    <property type="entry name" value="RIBOSOMAL_L35"/>
    <property type="match status" value="1"/>
</dbReference>
<dbReference type="GO" id="GO:0005840">
    <property type="term" value="C:ribosome"/>
    <property type="evidence" value="ECO:0007669"/>
    <property type="project" value="UniProtKB-KW"/>
</dbReference>
<reference evidence="8" key="1">
    <citation type="journal article" date="2019" name="Int. J. Syst. Evol. Microbiol.">
        <title>The Global Catalogue of Microorganisms (GCM) 10K type strain sequencing project: providing services to taxonomists for standard genome sequencing and annotation.</title>
        <authorList>
            <consortium name="The Broad Institute Genomics Platform"/>
            <consortium name="The Broad Institute Genome Sequencing Center for Infectious Disease"/>
            <person name="Wu L."/>
            <person name="Ma J."/>
        </authorList>
    </citation>
    <scope>NUCLEOTIDE SEQUENCE [LARGE SCALE GENOMIC DNA]</scope>
    <source>
        <strain evidence="8">CGMCC 4.7330</strain>
    </source>
</reference>
<keyword evidence="2 4" id="KW-0689">Ribosomal protein</keyword>
<gene>
    <name evidence="4 7" type="primary">rpmI</name>
    <name evidence="7" type="ORF">ACFO0B_27915</name>
</gene>
<comment type="caution">
    <text evidence="7">The sequence shown here is derived from an EMBL/GenBank/DDBJ whole genome shotgun (WGS) entry which is preliminary data.</text>
</comment>
<keyword evidence="8" id="KW-1185">Reference proteome</keyword>
<dbReference type="Proteomes" id="UP001595696">
    <property type="component" value="Unassembled WGS sequence"/>
</dbReference>
<dbReference type="SUPFAM" id="SSF143034">
    <property type="entry name" value="L35p-like"/>
    <property type="match status" value="1"/>
</dbReference>
<dbReference type="InterPro" id="IPR037229">
    <property type="entry name" value="Ribosomal_bL35_sf"/>
</dbReference>
<name>A0ABV8E145_9NOCA</name>
<proteinExistence type="inferred from homology"/>
<evidence type="ECO:0000256" key="5">
    <source>
        <dbReference type="RuleBase" id="RU000568"/>
    </source>
</evidence>
<evidence type="ECO:0000256" key="1">
    <source>
        <dbReference type="ARBA" id="ARBA00006598"/>
    </source>
</evidence>
<protein>
    <recommendedName>
        <fullName evidence="4">Large ribosomal subunit protein bL35</fullName>
    </recommendedName>
</protein>
<dbReference type="Pfam" id="PF01632">
    <property type="entry name" value="Ribosomal_L35p"/>
    <property type="match status" value="1"/>
</dbReference>
<evidence type="ECO:0000256" key="6">
    <source>
        <dbReference type="SAM" id="MobiDB-lite"/>
    </source>
</evidence>
<dbReference type="NCBIfam" id="TIGR00001">
    <property type="entry name" value="rpmI_bact"/>
    <property type="match status" value="1"/>
</dbReference>